<dbReference type="CDD" id="cd07035">
    <property type="entry name" value="TPP_PYR_POX_like"/>
    <property type="match status" value="1"/>
</dbReference>
<dbReference type="InterPro" id="IPR012001">
    <property type="entry name" value="Thiamin_PyroP_enz_TPP-bd_dom"/>
</dbReference>
<dbReference type="InterPro" id="IPR029035">
    <property type="entry name" value="DHS-like_NAD/FAD-binding_dom"/>
</dbReference>
<evidence type="ECO:0000256" key="3">
    <source>
        <dbReference type="RuleBase" id="RU362132"/>
    </source>
</evidence>
<evidence type="ECO:0000259" key="5">
    <source>
        <dbReference type="Pfam" id="PF02775"/>
    </source>
</evidence>
<evidence type="ECO:0000259" key="4">
    <source>
        <dbReference type="Pfam" id="PF00205"/>
    </source>
</evidence>
<dbReference type="FunFam" id="3.40.50.970:FF:000007">
    <property type="entry name" value="Acetolactate synthase"/>
    <property type="match status" value="1"/>
</dbReference>
<dbReference type="GO" id="GO:0050660">
    <property type="term" value="F:flavin adenine dinucleotide binding"/>
    <property type="evidence" value="ECO:0007669"/>
    <property type="project" value="TreeGrafter"/>
</dbReference>
<dbReference type="InterPro" id="IPR029061">
    <property type="entry name" value="THDP-binding"/>
</dbReference>
<comment type="similarity">
    <text evidence="1 3">Belongs to the TPP enzyme family.</text>
</comment>
<keyword evidence="2 3" id="KW-0786">Thiamine pyrophosphate</keyword>
<dbReference type="Gene3D" id="3.40.50.1220">
    <property type="entry name" value="TPP-binding domain"/>
    <property type="match status" value="1"/>
</dbReference>
<dbReference type="EMBL" id="WUQX01000001">
    <property type="protein sequence ID" value="MXP78110.1"/>
    <property type="molecule type" value="Genomic_DNA"/>
</dbReference>
<dbReference type="PANTHER" id="PTHR18968:SF142">
    <property type="entry name" value="ACETOLACTATE SYNTHASE"/>
    <property type="match status" value="1"/>
</dbReference>
<dbReference type="GO" id="GO:0005948">
    <property type="term" value="C:acetolactate synthase complex"/>
    <property type="evidence" value="ECO:0007669"/>
    <property type="project" value="TreeGrafter"/>
</dbReference>
<dbReference type="AlphaFoldDB" id="A0A7X3MKT8"/>
<dbReference type="InterPro" id="IPR012000">
    <property type="entry name" value="Thiamin_PyroP_enz_cen_dom"/>
</dbReference>
<sequence length="601" mass="66984">MELKVAKYIADFLVNNDIKHNFTVTGGGAMHLNDAFGHKEGLVCIYNHHEQASAIAAEAYARLTGKIASVCVTSGPGGTNAITGVVGGWLDSIPMLILSGQVKREMTVSSCRELNLRQLGDQEFDIISVVKNFTKYSVMVTDKNEIAYHLEKALYLCKQGKGGPCWIDIPLDIQGDKIETKDLVHFCPEQEIHEDRDRFSLTQAEFILQKITQAKAPLILAGNGIRYSKSEKQFLQLLERLKIPVVTAWAANDILPYSSEYFVGVPGTLGCRAGNFAVQQSDCLISLGCRMNVRMVGYTRGDFARKAYKIMVDIDEAELHKPTYQPDLAICADVCDVLHKLLKCAYERPKVHDKWLKWCQEIRVKYPVVLNTYFGNEKNINPYVFTHYLYSELNCEDTIVCSNGSSCVIPIQVSEIKQGQRLFCNSGCAAMGYGLPAALGAAVALEGKRVICLEGDGSIMMNIQELPTVKYYDLNVKIFIYNNNGYHSIRQTQKNNFGEPLVGVNCESGVAIPNYKKLAEAFGIPYYQIMKQKHAEEAIRKVLKEEGVVICEVFVDEGQSFAPKASSKVLPDGRIVSPSIDDMAPFLGKDEYMEVKMSYTR</sequence>
<dbReference type="GO" id="GO:0003984">
    <property type="term" value="F:acetolactate synthase activity"/>
    <property type="evidence" value="ECO:0007669"/>
    <property type="project" value="TreeGrafter"/>
</dbReference>
<evidence type="ECO:0000259" key="6">
    <source>
        <dbReference type="Pfam" id="PF02776"/>
    </source>
</evidence>
<dbReference type="InterPro" id="IPR011766">
    <property type="entry name" value="TPP_enzyme_TPP-bd"/>
</dbReference>
<dbReference type="Proteomes" id="UP000460412">
    <property type="component" value="Unassembled WGS sequence"/>
</dbReference>
<dbReference type="RefSeq" id="WP_159754258.1">
    <property type="nucleotide sequence ID" value="NZ_WUQX01000001.1"/>
</dbReference>
<evidence type="ECO:0000256" key="1">
    <source>
        <dbReference type="ARBA" id="ARBA00007812"/>
    </source>
</evidence>
<dbReference type="Pfam" id="PF02776">
    <property type="entry name" value="TPP_enzyme_N"/>
    <property type="match status" value="1"/>
</dbReference>
<feature type="domain" description="Thiamine pyrophosphate enzyme TPP-binding" evidence="5">
    <location>
        <begin position="404"/>
        <end position="553"/>
    </location>
</feature>
<accession>A0A7X3MKT8</accession>
<dbReference type="InterPro" id="IPR045229">
    <property type="entry name" value="TPP_enz"/>
</dbReference>
<feature type="domain" description="Thiamine pyrophosphate enzyme N-terminal TPP-binding" evidence="6">
    <location>
        <begin position="4"/>
        <end position="108"/>
    </location>
</feature>
<proteinExistence type="inferred from homology"/>
<gene>
    <name evidence="7" type="ORF">GN277_22960</name>
</gene>
<organism evidence="7 8">
    <name type="scientific">Sporofaciens musculi</name>
    <dbReference type="NCBI Taxonomy" id="2681861"/>
    <lineage>
        <taxon>Bacteria</taxon>
        <taxon>Bacillati</taxon>
        <taxon>Bacillota</taxon>
        <taxon>Clostridia</taxon>
        <taxon>Lachnospirales</taxon>
        <taxon>Lachnospiraceae</taxon>
        <taxon>Sporofaciens</taxon>
    </lineage>
</organism>
<keyword evidence="8" id="KW-1185">Reference proteome</keyword>
<dbReference type="Pfam" id="PF02775">
    <property type="entry name" value="TPP_enzyme_C"/>
    <property type="match status" value="1"/>
</dbReference>
<dbReference type="GO" id="GO:0009097">
    <property type="term" value="P:isoleucine biosynthetic process"/>
    <property type="evidence" value="ECO:0007669"/>
    <property type="project" value="TreeGrafter"/>
</dbReference>
<dbReference type="SUPFAM" id="SSF52518">
    <property type="entry name" value="Thiamin diphosphate-binding fold (THDP-binding)"/>
    <property type="match status" value="2"/>
</dbReference>
<protein>
    <submittedName>
        <fullName evidence="7">Thiamine pyrophosphate-binding protein</fullName>
    </submittedName>
</protein>
<dbReference type="GO" id="GO:0000287">
    <property type="term" value="F:magnesium ion binding"/>
    <property type="evidence" value="ECO:0007669"/>
    <property type="project" value="InterPro"/>
</dbReference>
<dbReference type="GO" id="GO:0009099">
    <property type="term" value="P:L-valine biosynthetic process"/>
    <property type="evidence" value="ECO:0007669"/>
    <property type="project" value="TreeGrafter"/>
</dbReference>
<dbReference type="PANTHER" id="PTHR18968">
    <property type="entry name" value="THIAMINE PYROPHOSPHATE ENZYMES"/>
    <property type="match status" value="1"/>
</dbReference>
<dbReference type="SUPFAM" id="SSF52467">
    <property type="entry name" value="DHS-like NAD/FAD-binding domain"/>
    <property type="match status" value="1"/>
</dbReference>
<reference evidence="7 8" key="1">
    <citation type="submission" date="2019-12" db="EMBL/GenBank/DDBJ databases">
        <title>Sporaefaciens musculi gen. nov., sp. nov., a novel bacterium isolated from the caecum of an obese mouse.</title>
        <authorList>
            <person name="Rasmussen T.S."/>
            <person name="Streidl T."/>
            <person name="Hitch T.C.A."/>
            <person name="Wortmann E."/>
            <person name="Deptula P."/>
            <person name="Hansen M."/>
            <person name="Nielsen D.S."/>
            <person name="Clavel T."/>
            <person name="Vogensen F.K."/>
        </authorList>
    </citation>
    <scope>NUCLEOTIDE SEQUENCE [LARGE SCALE GENOMIC DNA]</scope>
    <source>
        <strain evidence="7 8">WCA-9-b2</strain>
    </source>
</reference>
<dbReference type="CDD" id="cd00568">
    <property type="entry name" value="TPP_enzymes"/>
    <property type="match status" value="1"/>
</dbReference>
<name>A0A7X3MKT8_9FIRM</name>
<evidence type="ECO:0000313" key="7">
    <source>
        <dbReference type="EMBL" id="MXP78110.1"/>
    </source>
</evidence>
<feature type="domain" description="Thiamine pyrophosphate enzyme central" evidence="4">
    <location>
        <begin position="207"/>
        <end position="341"/>
    </location>
</feature>
<dbReference type="GO" id="GO:0030976">
    <property type="term" value="F:thiamine pyrophosphate binding"/>
    <property type="evidence" value="ECO:0007669"/>
    <property type="project" value="InterPro"/>
</dbReference>
<comment type="caution">
    <text evidence="7">The sequence shown here is derived from an EMBL/GenBank/DDBJ whole genome shotgun (WGS) entry which is preliminary data.</text>
</comment>
<dbReference type="Gene3D" id="3.40.50.970">
    <property type="match status" value="2"/>
</dbReference>
<dbReference type="Pfam" id="PF00205">
    <property type="entry name" value="TPP_enzyme_M"/>
    <property type="match status" value="1"/>
</dbReference>
<evidence type="ECO:0000313" key="8">
    <source>
        <dbReference type="Proteomes" id="UP000460412"/>
    </source>
</evidence>
<evidence type="ECO:0000256" key="2">
    <source>
        <dbReference type="ARBA" id="ARBA00023052"/>
    </source>
</evidence>